<dbReference type="Proteomes" id="UP000265964">
    <property type="component" value="Unassembled WGS sequence"/>
</dbReference>
<evidence type="ECO:0000313" key="2">
    <source>
        <dbReference type="EMBL" id="RIY36718.1"/>
    </source>
</evidence>
<feature type="transmembrane region" description="Helical" evidence="1">
    <location>
        <begin position="34"/>
        <end position="51"/>
    </location>
</feature>
<dbReference type="PANTHER" id="PTHR35804:SF1">
    <property type="entry name" value="LYSINE EXPORTER LYSO"/>
    <property type="match status" value="1"/>
</dbReference>
<feature type="transmembrane region" description="Helical" evidence="1">
    <location>
        <begin position="63"/>
        <end position="85"/>
    </location>
</feature>
<keyword evidence="1" id="KW-0472">Membrane</keyword>
<dbReference type="PANTHER" id="PTHR35804">
    <property type="entry name" value="LYSINE EXPORTER LYSO"/>
    <property type="match status" value="1"/>
</dbReference>
<keyword evidence="1" id="KW-1133">Transmembrane helix</keyword>
<proteinExistence type="predicted"/>
<name>A0A3A1YHP5_9GAMM</name>
<evidence type="ECO:0000313" key="3">
    <source>
        <dbReference type="Proteomes" id="UP000265964"/>
    </source>
</evidence>
<gene>
    <name evidence="2" type="ORF">CKF59_02620</name>
</gene>
<protein>
    <recommendedName>
        <fullName evidence="4">Lysine exporter LysO family protein</fullName>
    </recommendedName>
</protein>
<feature type="transmembrane region" description="Helical" evidence="1">
    <location>
        <begin position="240"/>
        <end position="260"/>
    </location>
</feature>
<dbReference type="InterPro" id="IPR005642">
    <property type="entry name" value="LysO"/>
</dbReference>
<feature type="transmembrane region" description="Helical" evidence="1">
    <location>
        <begin position="137"/>
        <end position="155"/>
    </location>
</feature>
<dbReference type="EMBL" id="NRJF01000060">
    <property type="protein sequence ID" value="RIY36718.1"/>
    <property type="molecule type" value="Genomic_DNA"/>
</dbReference>
<organism evidence="2 3">
    <name type="scientific">Psittacicella gerlachiana</name>
    <dbReference type="NCBI Taxonomy" id="2028574"/>
    <lineage>
        <taxon>Bacteria</taxon>
        <taxon>Pseudomonadati</taxon>
        <taxon>Pseudomonadota</taxon>
        <taxon>Gammaproteobacteria</taxon>
        <taxon>Pasteurellales</taxon>
        <taxon>Psittacicellaceae</taxon>
        <taxon>Psittacicella</taxon>
    </lineage>
</organism>
<dbReference type="Pfam" id="PF03956">
    <property type="entry name" value="Lys_export"/>
    <property type="match status" value="1"/>
</dbReference>
<feature type="transmembrane region" description="Helical" evidence="1">
    <location>
        <begin position="280"/>
        <end position="303"/>
    </location>
</feature>
<accession>A0A3A1YHP5</accession>
<comment type="caution">
    <text evidence="2">The sequence shown here is derived from an EMBL/GenBank/DDBJ whole genome shotgun (WGS) entry which is preliminary data.</text>
</comment>
<keyword evidence="1" id="KW-0812">Transmembrane</keyword>
<feature type="transmembrane region" description="Helical" evidence="1">
    <location>
        <begin position="175"/>
        <end position="197"/>
    </location>
</feature>
<sequence>MGILEGLGIVLIPIFVGYYLGTIFTRVGKYLNKLLTIVLCILLFIMGFKLAQIDDLLLKIPKVGVDTFIFVTILSLSNILVLAIYDKVKGKNAHYHQVKSSLAHVFLDISKLILSVILGVIVGAICVYYNYTVDYNFIDIASNVALLILIFIVGLQLGSAKYRLKDVLLNKEAIIISLLFTFSCLLGGVIISFFVNMDLPKVLALSSGMGWYSLTSVIITNAYGALDGSLVFFVDIARELLALILVPILMKNFRCTAITFPGATSLDCSLPIIQKSGGTGVVGLAISFGFLANLYVPILLILFTSI</sequence>
<dbReference type="GO" id="GO:0005886">
    <property type="term" value="C:plasma membrane"/>
    <property type="evidence" value="ECO:0007669"/>
    <property type="project" value="TreeGrafter"/>
</dbReference>
<reference evidence="2 3" key="1">
    <citation type="submission" date="2017-08" db="EMBL/GenBank/DDBJ databases">
        <title>Reclassification of Bisgaard taxon 37 and 44.</title>
        <authorList>
            <person name="Christensen H."/>
        </authorList>
    </citation>
    <scope>NUCLEOTIDE SEQUENCE [LARGE SCALE GENOMIC DNA]</scope>
    <source>
        <strain evidence="2 3">EEAB3T1</strain>
    </source>
</reference>
<keyword evidence="3" id="KW-1185">Reference proteome</keyword>
<evidence type="ECO:0008006" key="4">
    <source>
        <dbReference type="Google" id="ProtNLM"/>
    </source>
</evidence>
<dbReference type="AlphaFoldDB" id="A0A3A1YHP5"/>
<dbReference type="OrthoDB" id="5451742at2"/>
<feature type="transmembrane region" description="Helical" evidence="1">
    <location>
        <begin position="105"/>
        <end position="131"/>
    </location>
</feature>
<feature type="transmembrane region" description="Helical" evidence="1">
    <location>
        <begin position="209"/>
        <end position="233"/>
    </location>
</feature>
<feature type="transmembrane region" description="Helical" evidence="1">
    <location>
        <begin position="6"/>
        <end position="27"/>
    </location>
</feature>
<dbReference type="GO" id="GO:0015661">
    <property type="term" value="F:L-lysine efflux transmembrane transporter activity"/>
    <property type="evidence" value="ECO:0007669"/>
    <property type="project" value="InterPro"/>
</dbReference>
<evidence type="ECO:0000256" key="1">
    <source>
        <dbReference type="SAM" id="Phobius"/>
    </source>
</evidence>